<evidence type="ECO:0000313" key="2">
    <source>
        <dbReference type="EMBL" id="DAF86220.1"/>
    </source>
</evidence>
<evidence type="ECO:0000256" key="1">
    <source>
        <dbReference type="SAM" id="Phobius"/>
    </source>
</evidence>
<dbReference type="EMBL" id="BK015941">
    <property type="protein sequence ID" value="DAF86220.1"/>
    <property type="molecule type" value="Genomic_DNA"/>
</dbReference>
<organism evidence="2">
    <name type="scientific">Siphoviridae sp. ctx254</name>
    <dbReference type="NCBI Taxonomy" id="2825737"/>
    <lineage>
        <taxon>Viruses</taxon>
        <taxon>Duplodnaviria</taxon>
        <taxon>Heunggongvirae</taxon>
        <taxon>Uroviricota</taxon>
        <taxon>Caudoviricetes</taxon>
    </lineage>
</organism>
<proteinExistence type="predicted"/>
<keyword evidence="1" id="KW-0472">Membrane</keyword>
<protein>
    <submittedName>
        <fullName evidence="2">Uncharacterized protein</fullName>
    </submittedName>
</protein>
<feature type="transmembrane region" description="Helical" evidence="1">
    <location>
        <begin position="31"/>
        <end position="52"/>
    </location>
</feature>
<name>A0A8S5TVJ4_9CAUD</name>
<keyword evidence="1" id="KW-0812">Transmembrane</keyword>
<reference evidence="2" key="1">
    <citation type="journal article" date="2021" name="Proc. Natl. Acad. Sci. U.S.A.">
        <title>A Catalog of Tens of Thousands of Viruses from Human Metagenomes Reveals Hidden Associations with Chronic Diseases.</title>
        <authorList>
            <person name="Tisza M.J."/>
            <person name="Buck C.B."/>
        </authorList>
    </citation>
    <scope>NUCLEOTIDE SEQUENCE</scope>
    <source>
        <strain evidence="2">Ctx254</strain>
    </source>
</reference>
<keyword evidence="1" id="KW-1133">Transmembrane helix</keyword>
<sequence length="74" mass="8784">MEDRGLLSKGEITMMKAIKNFMNKQWTWGTYFKLCGVVYGLYAAVLAVFIAWEKYQEHKELKEIQKANQEEYEI</sequence>
<accession>A0A8S5TVJ4</accession>